<evidence type="ECO:0000256" key="1">
    <source>
        <dbReference type="SAM" id="MobiDB-lite"/>
    </source>
</evidence>
<feature type="region of interest" description="Disordered" evidence="1">
    <location>
        <begin position="178"/>
        <end position="197"/>
    </location>
</feature>
<dbReference type="SMART" id="SM00530">
    <property type="entry name" value="HTH_XRE"/>
    <property type="match status" value="2"/>
</dbReference>
<evidence type="ECO:0000313" key="4">
    <source>
        <dbReference type="Proteomes" id="UP000186040"/>
    </source>
</evidence>
<name>A0A1Q9LFY6_9PSEU</name>
<dbReference type="SUPFAM" id="SSF47413">
    <property type="entry name" value="lambda repressor-like DNA-binding domains"/>
    <property type="match status" value="1"/>
</dbReference>
<organism evidence="3 4">
    <name type="scientific">Actinokineospora bangkokensis</name>
    <dbReference type="NCBI Taxonomy" id="1193682"/>
    <lineage>
        <taxon>Bacteria</taxon>
        <taxon>Bacillati</taxon>
        <taxon>Actinomycetota</taxon>
        <taxon>Actinomycetes</taxon>
        <taxon>Pseudonocardiales</taxon>
        <taxon>Pseudonocardiaceae</taxon>
        <taxon>Actinokineospora</taxon>
    </lineage>
</organism>
<keyword evidence="4" id="KW-1185">Reference proteome</keyword>
<feature type="domain" description="HTH cro/C1-type" evidence="2">
    <location>
        <begin position="23"/>
        <end position="58"/>
    </location>
</feature>
<dbReference type="AlphaFoldDB" id="A0A1Q9LFY6"/>
<gene>
    <name evidence="3" type="ORF">BJP25_30885</name>
</gene>
<accession>A0A1Q9LFY6</accession>
<dbReference type="InterPro" id="IPR001387">
    <property type="entry name" value="Cro/C1-type_HTH"/>
</dbReference>
<dbReference type="Pfam" id="PF13560">
    <property type="entry name" value="HTH_31"/>
    <property type="match status" value="1"/>
</dbReference>
<dbReference type="GO" id="GO:0003677">
    <property type="term" value="F:DNA binding"/>
    <property type="evidence" value="ECO:0007669"/>
    <property type="project" value="InterPro"/>
</dbReference>
<evidence type="ECO:0000313" key="3">
    <source>
        <dbReference type="EMBL" id="OLR90957.1"/>
    </source>
</evidence>
<dbReference type="Proteomes" id="UP000186040">
    <property type="component" value="Unassembled WGS sequence"/>
</dbReference>
<dbReference type="PROSITE" id="PS50943">
    <property type="entry name" value="HTH_CROC1"/>
    <property type="match status" value="1"/>
</dbReference>
<dbReference type="CDD" id="cd00093">
    <property type="entry name" value="HTH_XRE"/>
    <property type="match status" value="1"/>
</dbReference>
<reference evidence="3 4" key="1">
    <citation type="submission" date="2016-10" db="EMBL/GenBank/DDBJ databases">
        <title>The Draft Genome Sequence of Actinokineospora bangkokensis 44EHWT reveals the biosynthetic pathway of antifungal compounds Thailandins with unusual extender unit butylmalonyl-CoA.</title>
        <authorList>
            <person name="Greule A."/>
            <person name="Intra B."/>
            <person name="Flemming S."/>
            <person name="Rommel M.G."/>
            <person name="Panbangred W."/>
            <person name="Bechthold A."/>
        </authorList>
    </citation>
    <scope>NUCLEOTIDE SEQUENCE [LARGE SCALE GENOMIC DNA]</scope>
    <source>
        <strain evidence="3 4">44EHW</strain>
    </source>
</reference>
<dbReference type="EMBL" id="MKQR01000026">
    <property type="protein sequence ID" value="OLR90957.1"/>
    <property type="molecule type" value="Genomic_DNA"/>
</dbReference>
<protein>
    <recommendedName>
        <fullName evidence="2">HTH cro/C1-type domain-containing protein</fullName>
    </recommendedName>
</protein>
<comment type="caution">
    <text evidence="3">The sequence shown here is derived from an EMBL/GenBank/DDBJ whole genome shotgun (WGS) entry which is preliminary data.</text>
</comment>
<sequence length="367" mass="37819">MAVSWRGPDGGAKPQLTRLVLGLRRMRERAGLTLQQLSRASGVPTSSLGEAFTGARVPAWRVVEAVVVGCGGDLAAAKSGWRAAVAEQAGITGTGDPQRATTAAGFASELRALLLREADLDSIRAIAKAASRSSSAVHRAFDGTRPPPVSLLKDLLELCGGDGETLDRWLTARGRLLGEPALPQPPGQRPKAAPAERRALKAPIPDPEVAWAPGSHGGGIAVSGPFVPAHIDQKALAADLADLARTTGAGTPHPRIGPVLRLACDLSPALAADEAHSALVVRLGGCARLLREPQPDVLLAALGIDQPATAVPGFGVRLRRVADLIGGDVADAARYVDRAFDNLAAVVRRQHLLGFSETSGGARGAAG</sequence>
<evidence type="ECO:0000259" key="2">
    <source>
        <dbReference type="PROSITE" id="PS50943"/>
    </source>
</evidence>
<dbReference type="InterPro" id="IPR010982">
    <property type="entry name" value="Lambda_DNA-bd_dom_sf"/>
</dbReference>
<proteinExistence type="predicted"/>